<feature type="compositionally biased region" description="Low complexity" evidence="1">
    <location>
        <begin position="101"/>
        <end position="111"/>
    </location>
</feature>
<dbReference type="AlphaFoldDB" id="A0A4Z1KSX2"/>
<feature type="region of interest" description="Disordered" evidence="1">
    <location>
        <begin position="129"/>
        <end position="230"/>
    </location>
</feature>
<accession>A0A4Z1KSX2</accession>
<evidence type="ECO:0000313" key="3">
    <source>
        <dbReference type="Proteomes" id="UP000297280"/>
    </source>
</evidence>
<evidence type="ECO:0000313" key="2">
    <source>
        <dbReference type="EMBL" id="TGO86569.1"/>
    </source>
</evidence>
<feature type="compositionally biased region" description="Polar residues" evidence="1">
    <location>
        <begin position="202"/>
        <end position="213"/>
    </location>
</feature>
<feature type="region of interest" description="Disordered" evidence="1">
    <location>
        <begin position="66"/>
        <end position="111"/>
    </location>
</feature>
<feature type="compositionally biased region" description="Low complexity" evidence="1">
    <location>
        <begin position="130"/>
        <end position="163"/>
    </location>
</feature>
<name>A0A4Z1KSX2_9HELO</name>
<reference evidence="2 3" key="1">
    <citation type="submission" date="2017-12" db="EMBL/GenBank/DDBJ databases">
        <title>Comparative genomics of Botrytis spp.</title>
        <authorList>
            <person name="Valero-Jimenez C.A."/>
            <person name="Tapia P."/>
            <person name="Veloso J."/>
            <person name="Silva-Moreno E."/>
            <person name="Staats M."/>
            <person name="Valdes J.H."/>
            <person name="Van Kan J.A.L."/>
        </authorList>
    </citation>
    <scope>NUCLEOTIDE SEQUENCE [LARGE SCALE GENOMIC DNA]</scope>
    <source>
        <strain evidence="2 3">MUCL3349</strain>
    </source>
</reference>
<evidence type="ECO:0000256" key="1">
    <source>
        <dbReference type="SAM" id="MobiDB-lite"/>
    </source>
</evidence>
<dbReference type="EMBL" id="PQXO01000292">
    <property type="protein sequence ID" value="TGO86569.1"/>
    <property type="molecule type" value="Genomic_DNA"/>
</dbReference>
<comment type="caution">
    <text evidence="2">The sequence shown here is derived from an EMBL/GenBank/DDBJ whole genome shotgun (WGS) entry which is preliminary data.</text>
</comment>
<feature type="compositionally biased region" description="Acidic residues" evidence="1">
    <location>
        <begin position="220"/>
        <end position="230"/>
    </location>
</feature>
<gene>
    <name evidence="2" type="ORF">BPOR_0293g00160</name>
</gene>
<feature type="compositionally biased region" description="Basic and acidic residues" evidence="1">
    <location>
        <begin position="74"/>
        <end position="95"/>
    </location>
</feature>
<keyword evidence="3" id="KW-1185">Reference proteome</keyword>
<organism evidence="2 3">
    <name type="scientific">Botrytis porri</name>
    <dbReference type="NCBI Taxonomy" id="87229"/>
    <lineage>
        <taxon>Eukaryota</taxon>
        <taxon>Fungi</taxon>
        <taxon>Dikarya</taxon>
        <taxon>Ascomycota</taxon>
        <taxon>Pezizomycotina</taxon>
        <taxon>Leotiomycetes</taxon>
        <taxon>Helotiales</taxon>
        <taxon>Sclerotiniaceae</taxon>
        <taxon>Botrytis</taxon>
    </lineage>
</organism>
<protein>
    <submittedName>
        <fullName evidence="2">Uncharacterized protein</fullName>
    </submittedName>
</protein>
<proteinExistence type="predicted"/>
<sequence length="268" mass="29547">MNHNDNHDPEALTVARYHNHKTNSYTNSNSTPIWTGIFDPSFRVLILPRYLGVGTAIIPIPSSRRITSSGYEQEQQKLREQQQEQRQEEPPKNSESKNPLSSLSPTPSTHSSCSYSCCCSSELSHSKLRTSSSASDSSYTSISSTTISSTAISSTTISSTTNPTHPPTHPQNPNKRISEEQSLPAPQLSPKSLAIPDHFSEIQASPPRTLTPKSSLDMLSDSDSDCDDYGGVIDEDEDEDDFQLVMKDTEEEDSAICDLMDGFRKMSI</sequence>
<dbReference type="Proteomes" id="UP000297280">
    <property type="component" value="Unassembled WGS sequence"/>
</dbReference>